<dbReference type="SUPFAM" id="SSF53098">
    <property type="entry name" value="Ribonuclease H-like"/>
    <property type="match status" value="1"/>
</dbReference>
<keyword evidence="13" id="KW-0539">Nucleus</keyword>
<dbReference type="SMART" id="SM00482">
    <property type="entry name" value="POLAc"/>
    <property type="match status" value="1"/>
</dbReference>
<dbReference type="Proteomes" id="UP001152799">
    <property type="component" value="Chromosome 2"/>
</dbReference>
<comment type="catalytic activity">
    <reaction evidence="14">
        <text>DNA(n) + a 2'-deoxyribonucleoside 5'-triphosphate = DNA(n+1) + diphosphate</text>
        <dbReference type="Rhea" id="RHEA:22508"/>
        <dbReference type="Rhea" id="RHEA-COMP:17339"/>
        <dbReference type="Rhea" id="RHEA-COMP:17340"/>
        <dbReference type="ChEBI" id="CHEBI:33019"/>
        <dbReference type="ChEBI" id="CHEBI:61560"/>
        <dbReference type="ChEBI" id="CHEBI:173112"/>
        <dbReference type="EC" id="2.7.7.7"/>
    </reaction>
</comment>
<dbReference type="InterPro" id="IPR036390">
    <property type="entry name" value="WH_DNA-bd_sf"/>
</dbReference>
<dbReference type="InterPro" id="IPR002298">
    <property type="entry name" value="DNA_polymerase_A"/>
</dbReference>
<comment type="similarity">
    <text evidence="3">Belongs to the DNA polymerase type-A family.</text>
</comment>
<dbReference type="Pfam" id="PF00271">
    <property type="entry name" value="Helicase_C"/>
    <property type="match status" value="1"/>
</dbReference>
<evidence type="ECO:0000313" key="19">
    <source>
        <dbReference type="Proteomes" id="UP001152799"/>
    </source>
</evidence>
<dbReference type="GO" id="GO:0016787">
    <property type="term" value="F:hydrolase activity"/>
    <property type="evidence" value="ECO:0007669"/>
    <property type="project" value="UniProtKB-KW"/>
</dbReference>
<dbReference type="FunFam" id="3.40.50.300:FF:000885">
    <property type="entry name" value="DNA polymerase theta"/>
    <property type="match status" value="1"/>
</dbReference>
<dbReference type="PRINTS" id="PR00868">
    <property type="entry name" value="DNAPOLI"/>
</dbReference>
<dbReference type="InterPro" id="IPR046931">
    <property type="entry name" value="HTH_61"/>
</dbReference>
<dbReference type="SMART" id="SM00490">
    <property type="entry name" value="HELICc"/>
    <property type="match status" value="1"/>
</dbReference>
<evidence type="ECO:0000256" key="5">
    <source>
        <dbReference type="ARBA" id="ARBA00022679"/>
    </source>
</evidence>
<dbReference type="InterPro" id="IPR036388">
    <property type="entry name" value="WH-like_DNA-bd_sf"/>
</dbReference>
<dbReference type="GO" id="GO:0005524">
    <property type="term" value="F:ATP binding"/>
    <property type="evidence" value="ECO:0007669"/>
    <property type="project" value="UniProtKB-KW"/>
</dbReference>
<dbReference type="Gene3D" id="3.30.70.370">
    <property type="match status" value="1"/>
</dbReference>
<dbReference type="GO" id="GO:0003677">
    <property type="term" value="F:DNA binding"/>
    <property type="evidence" value="ECO:0007669"/>
    <property type="project" value="InterPro"/>
</dbReference>
<dbReference type="SUPFAM" id="SSF52540">
    <property type="entry name" value="P-loop containing nucleoside triphosphate hydrolases"/>
    <property type="match status" value="2"/>
</dbReference>
<accession>A0A9N9MK16</accession>
<dbReference type="OrthoDB" id="275278at2759"/>
<keyword evidence="5" id="KW-0808">Transferase</keyword>
<evidence type="ECO:0000256" key="6">
    <source>
        <dbReference type="ARBA" id="ARBA00022695"/>
    </source>
</evidence>
<dbReference type="CDD" id="cd18026">
    <property type="entry name" value="DEXHc_POLQ-like"/>
    <property type="match status" value="1"/>
</dbReference>
<dbReference type="FunFam" id="1.10.150.20:FF:000070">
    <property type="entry name" value="DNA polymerase I, putative"/>
    <property type="match status" value="1"/>
</dbReference>
<evidence type="ECO:0000256" key="10">
    <source>
        <dbReference type="ARBA" id="ARBA00022840"/>
    </source>
</evidence>
<dbReference type="SUPFAM" id="SSF46785">
    <property type="entry name" value="Winged helix' DNA-binding domain"/>
    <property type="match status" value="1"/>
</dbReference>
<dbReference type="GO" id="GO:0006261">
    <property type="term" value="P:DNA-templated DNA replication"/>
    <property type="evidence" value="ECO:0007669"/>
    <property type="project" value="InterPro"/>
</dbReference>
<feature type="domain" description="Helicase ATP-binding" evidence="16">
    <location>
        <begin position="205"/>
        <end position="379"/>
    </location>
</feature>
<evidence type="ECO:0000256" key="3">
    <source>
        <dbReference type="ARBA" id="ARBA00007705"/>
    </source>
</evidence>
<dbReference type="FunFam" id="3.40.50.300:FF:000813">
    <property type="entry name" value="helicase POLQ-like isoform X1"/>
    <property type="match status" value="1"/>
</dbReference>
<reference evidence="18" key="1">
    <citation type="submission" date="2022-01" db="EMBL/GenBank/DDBJ databases">
        <authorList>
            <person name="King R."/>
        </authorList>
    </citation>
    <scope>NUCLEOTIDE SEQUENCE</scope>
</reference>
<dbReference type="SMART" id="SM00487">
    <property type="entry name" value="DEXDc"/>
    <property type="match status" value="1"/>
</dbReference>
<keyword evidence="19" id="KW-1185">Reference proteome</keyword>
<evidence type="ECO:0000256" key="4">
    <source>
        <dbReference type="ARBA" id="ARBA00012417"/>
    </source>
</evidence>
<dbReference type="GO" id="GO:0042575">
    <property type="term" value="C:DNA polymerase complex"/>
    <property type="evidence" value="ECO:0007669"/>
    <property type="project" value="UniProtKB-ARBA"/>
</dbReference>
<dbReference type="Gene3D" id="1.10.150.20">
    <property type="entry name" value="5' to 3' exonuclease, C-terminal subdomain"/>
    <property type="match status" value="1"/>
</dbReference>
<name>A0A9N9MK16_9CUCU</name>
<dbReference type="Pfam" id="PF00476">
    <property type="entry name" value="DNA_pol_A"/>
    <property type="match status" value="1"/>
</dbReference>
<evidence type="ECO:0000256" key="2">
    <source>
        <dbReference type="ARBA" id="ARBA00004123"/>
    </source>
</evidence>
<dbReference type="Gene3D" id="1.20.1060.10">
    <property type="entry name" value="Taq DNA Polymerase, Chain T, domain 4"/>
    <property type="match status" value="1"/>
</dbReference>
<comment type="subcellular location">
    <subcellularLocation>
        <location evidence="2">Nucleus</location>
    </subcellularLocation>
</comment>
<feature type="domain" description="Helicase C-terminal" evidence="17">
    <location>
        <begin position="418"/>
        <end position="623"/>
    </location>
</feature>
<dbReference type="Gene3D" id="3.40.50.300">
    <property type="entry name" value="P-loop containing nucleotide triphosphate hydrolases"/>
    <property type="match status" value="2"/>
</dbReference>
<protein>
    <recommendedName>
        <fullName evidence="15">DNA polymerase theta</fullName>
        <ecNumber evidence="4">2.7.7.7</ecNumber>
    </recommendedName>
</protein>
<dbReference type="InterPro" id="IPR012337">
    <property type="entry name" value="RNaseH-like_sf"/>
</dbReference>
<dbReference type="GO" id="GO:0097681">
    <property type="term" value="P:double-strand break repair via alternative nonhomologous end joining"/>
    <property type="evidence" value="ECO:0007669"/>
    <property type="project" value="UniProtKB-ARBA"/>
</dbReference>
<evidence type="ECO:0000256" key="7">
    <source>
        <dbReference type="ARBA" id="ARBA00022741"/>
    </source>
</evidence>
<dbReference type="CDD" id="cd08638">
    <property type="entry name" value="DNA_pol_A_theta"/>
    <property type="match status" value="1"/>
</dbReference>
<dbReference type="InterPro" id="IPR036397">
    <property type="entry name" value="RNaseH_sf"/>
</dbReference>
<keyword evidence="9" id="KW-0378">Hydrolase</keyword>
<dbReference type="Pfam" id="PF00270">
    <property type="entry name" value="DEAD"/>
    <property type="match status" value="1"/>
</dbReference>
<dbReference type="Pfam" id="PF21099">
    <property type="entry name" value="POLQ_helical"/>
    <property type="match status" value="1"/>
</dbReference>
<dbReference type="InterPro" id="IPR048960">
    <property type="entry name" value="POLQ-like_helical"/>
</dbReference>
<dbReference type="GO" id="GO:0003887">
    <property type="term" value="F:DNA-directed DNA polymerase activity"/>
    <property type="evidence" value="ECO:0007669"/>
    <property type="project" value="UniProtKB-KW"/>
</dbReference>
<dbReference type="Gene3D" id="1.10.10.10">
    <property type="entry name" value="Winged helix-like DNA-binding domain superfamily/Winged helix DNA-binding domain"/>
    <property type="match status" value="1"/>
</dbReference>
<keyword evidence="8" id="KW-0227">DNA damage</keyword>
<keyword evidence="12" id="KW-0234">DNA repair</keyword>
<dbReference type="SUPFAM" id="SSF56672">
    <property type="entry name" value="DNA/RNA polymerases"/>
    <property type="match status" value="1"/>
</dbReference>
<dbReference type="InterPro" id="IPR001650">
    <property type="entry name" value="Helicase_C-like"/>
</dbReference>
<evidence type="ECO:0000256" key="14">
    <source>
        <dbReference type="ARBA" id="ARBA00049244"/>
    </source>
</evidence>
<dbReference type="PANTHER" id="PTHR10133">
    <property type="entry name" value="DNA POLYMERASE I"/>
    <property type="match status" value="1"/>
</dbReference>
<evidence type="ECO:0000259" key="16">
    <source>
        <dbReference type="PROSITE" id="PS51192"/>
    </source>
</evidence>
<dbReference type="PANTHER" id="PTHR10133:SF62">
    <property type="entry name" value="DNA POLYMERASE THETA"/>
    <property type="match status" value="1"/>
</dbReference>
<evidence type="ECO:0000313" key="18">
    <source>
        <dbReference type="EMBL" id="CAG9765307.1"/>
    </source>
</evidence>
<dbReference type="InterPro" id="IPR027417">
    <property type="entry name" value="P-loop_NTPase"/>
</dbReference>
<evidence type="ECO:0000256" key="13">
    <source>
        <dbReference type="ARBA" id="ARBA00023242"/>
    </source>
</evidence>
<evidence type="ECO:0000256" key="11">
    <source>
        <dbReference type="ARBA" id="ARBA00022932"/>
    </source>
</evidence>
<dbReference type="Gene3D" id="1.10.3380.20">
    <property type="match status" value="1"/>
</dbReference>
<dbReference type="InterPro" id="IPR043502">
    <property type="entry name" value="DNA/RNA_pol_sf"/>
</dbReference>
<gene>
    <name evidence="18" type="ORF">CEUTPL_LOCUS5917</name>
</gene>
<dbReference type="GO" id="GO:0005634">
    <property type="term" value="C:nucleus"/>
    <property type="evidence" value="ECO:0007669"/>
    <property type="project" value="UniProtKB-SubCell"/>
</dbReference>
<sequence>MVEDDFFMSDTLDNVSFREIKSQPHNKPDQISFDDSHYLDNFSFDFEEATKNEEKPLTGTNECSRILNETNKNHYDSDTLSGSSSSLILFNLDIEDASDSGIDSVENECTKNSSKTHVDEIVCETNQEKLSFSELTIPETEIHQESPEVSLSNCVKKSPSQNTAKFHNENFKLASWGLPDLILEKYASRKIQSMLPWQFECLNNPKVLNEWSNLIYSAPTSAGKTLVAEILALKTIFERKKKVIFILPFVSIVREKMYYFQDLLSSCGIRTDGFMGSYNPPGGFASLQFAICTIEKANNLINRLLEEGKLSEVGCVLVDEMHLLGDPHRGYILELLLTKLRYIALKDENVKIQIIGMSATLPNLDQLAKWLEAQLYFTDFRPVPLFEQASVGGDIYDKNFQFIKKLEPLPEIDVDTDNILQLCLETIKDSCSVLIFCPTKNWCENLAQQLAAAFWKIGNSQTMLGEVLRSQINTNLILEVFEQLKLCPVGLDEVLKKTVSFGIAFHHAGLTMDERDIIEGAFRNGAIRILIATSTLSSGVNLPARRVLIRSPYFCGKPIDLLTYQQMIGRAGRMGKDTKGESILVCQKNDCTLARELMRGKLPAVESCLEGDGKLKRAILEIIASGVASSYDDVALFASCTLLAVTDKENKFENLINQVLKYLEQYEFIRSDKQRYVTTSLGKACLSSSIAPDEGLALFTELEKARQCFVLETELHLIYLVTPYNACYSWGNIDWMFYMDLWDKLSIPMKRVGQLVGVRESYMIGASRRKMDDKKGFQTMMVHKRFFVALVLQDLVNEVPLGDVCVKYSCNRGMLQSLQQSAATFAGMVTSFSQQLGWNSIEILFSQFQDRMHFGVSRDLLDLMRLPSITGKLARTLYNAGIESLVQLANNDKCVIEKIFLRAGPFESAKDDNKKANLRTIWVTGKAGLTEIEAAELLINEARNYLVIEMGLKEAKWKSQASQNLNKSNVSMEKSNSEIDDLEKKSSTPIIVSSINLNDIAPEGNNKKTKNTAKPLEISDILNSNSSLELNLSTSSQFSCLDNTGFNKNINTDKSLTDDESFSLLDNDLNKCTNHIETIAETENFFEVSQPTSKRKLNSPKTEASFASSDDSVLEATPTKKPKILDLLNTPISLLKNCETSFEEEDLFAELEIVDVASDELLKTFFKELNDKSCIAFCVACIEKIETKPVIGGKVIGNEKTISGSECISYKDKKVHGFTFCWGNTQSYFLSADNNKILKKLKEVFANKQKCIRMFNAKEQIKILKLCCDIDFGCKIEDPKIADWLLNPEGNEKSFQTMINNYDERLQDLGQLCSDINCHTSIGLNVKSSTEPKLRASIDAVVTWHLVEAVRKELAKRMPKFNEVNYSCFPSTYDLEMRIIISVANMELCGMSADKIAWQNLVDLLKKQQYSIEKKAFSLAGRRFNFNSPAEVSKAIGSYSGKKPNTRKKTLEKSQHPISNLVLVWRKINFSLTKIIYPLIRCLETNRLYGNYVTHTATGRITMHEPNIQMVPKDFTICDPVTNVDVLISCRNAFSAPDEHILVAADYCQLELRVLTYLSQDELLMDIMRKPGDIFLSIAAKWNNVTEESVDEDMRQNTKQLCYGIIYGMGAKTLAEQLEISEDDALYFMETFRSTYPGIKKFIKETVAFCTSAGYVETITGRRRFLPHITNSNLSAKNHAERQAVNTIVQGSAADIVKNAMVNIEDKINTVFKKTRHKPKLTLHLHDELIYEVPNKYLDKTVKIIKIGMENSAAMFGAFPVKVKTGKSWGTLKEYL</sequence>
<keyword evidence="7" id="KW-0547">Nucleotide-binding</keyword>
<keyword evidence="6" id="KW-0548">Nucleotidyltransferase</keyword>
<dbReference type="PROSITE" id="PS51194">
    <property type="entry name" value="HELICASE_CTER"/>
    <property type="match status" value="1"/>
</dbReference>
<organism evidence="18 19">
    <name type="scientific">Ceutorhynchus assimilis</name>
    <name type="common">cabbage seed weevil</name>
    <dbReference type="NCBI Taxonomy" id="467358"/>
    <lineage>
        <taxon>Eukaryota</taxon>
        <taxon>Metazoa</taxon>
        <taxon>Ecdysozoa</taxon>
        <taxon>Arthropoda</taxon>
        <taxon>Hexapoda</taxon>
        <taxon>Insecta</taxon>
        <taxon>Pterygota</taxon>
        <taxon>Neoptera</taxon>
        <taxon>Endopterygota</taxon>
        <taxon>Coleoptera</taxon>
        <taxon>Polyphaga</taxon>
        <taxon>Cucujiformia</taxon>
        <taxon>Curculionidae</taxon>
        <taxon>Ceutorhynchinae</taxon>
        <taxon>Ceutorhynchus</taxon>
    </lineage>
</organism>
<evidence type="ECO:0000256" key="12">
    <source>
        <dbReference type="ARBA" id="ARBA00023204"/>
    </source>
</evidence>
<evidence type="ECO:0000256" key="8">
    <source>
        <dbReference type="ARBA" id="ARBA00022763"/>
    </source>
</evidence>
<evidence type="ECO:0000259" key="17">
    <source>
        <dbReference type="PROSITE" id="PS51194"/>
    </source>
</evidence>
<proteinExistence type="inferred from homology"/>
<dbReference type="EC" id="2.7.7.7" evidence="4"/>
<keyword evidence="10" id="KW-0067">ATP-binding</keyword>
<dbReference type="InterPro" id="IPR014001">
    <property type="entry name" value="Helicase_ATP-bd"/>
</dbReference>
<dbReference type="Pfam" id="PF20470">
    <property type="entry name" value="HTH_61"/>
    <property type="match status" value="1"/>
</dbReference>
<dbReference type="InterPro" id="IPR011545">
    <property type="entry name" value="DEAD/DEAH_box_helicase_dom"/>
</dbReference>
<evidence type="ECO:0000256" key="9">
    <source>
        <dbReference type="ARBA" id="ARBA00022801"/>
    </source>
</evidence>
<dbReference type="FunFam" id="1.10.3380.20:FF:000001">
    <property type="entry name" value="DNA polymerase theta"/>
    <property type="match status" value="1"/>
</dbReference>
<keyword evidence="11" id="KW-0239">DNA-directed DNA polymerase</keyword>
<dbReference type="SUPFAM" id="SSF158702">
    <property type="entry name" value="Sec63 N-terminal domain-like"/>
    <property type="match status" value="1"/>
</dbReference>
<dbReference type="PROSITE" id="PS51192">
    <property type="entry name" value="HELICASE_ATP_BIND_1"/>
    <property type="match status" value="1"/>
</dbReference>
<dbReference type="Gene3D" id="3.30.420.10">
    <property type="entry name" value="Ribonuclease H-like superfamily/Ribonuclease H"/>
    <property type="match status" value="1"/>
</dbReference>
<dbReference type="CDD" id="cd18795">
    <property type="entry name" value="SF2_C_Ski2"/>
    <property type="match status" value="1"/>
</dbReference>
<comment type="cofactor">
    <cofactor evidence="1">
        <name>Mg(2+)</name>
        <dbReference type="ChEBI" id="CHEBI:18420"/>
    </cofactor>
</comment>
<dbReference type="InterPro" id="IPR001098">
    <property type="entry name" value="DNA-dir_DNA_pol_A_palm_dom"/>
</dbReference>
<evidence type="ECO:0000256" key="1">
    <source>
        <dbReference type="ARBA" id="ARBA00001946"/>
    </source>
</evidence>
<evidence type="ECO:0000256" key="15">
    <source>
        <dbReference type="ARBA" id="ARBA00074669"/>
    </source>
</evidence>
<dbReference type="EMBL" id="OU892278">
    <property type="protein sequence ID" value="CAG9765307.1"/>
    <property type="molecule type" value="Genomic_DNA"/>
</dbReference>